<dbReference type="PANTHER" id="PTHR48081">
    <property type="entry name" value="AB HYDROLASE SUPERFAMILY PROTEIN C4A8.06C"/>
    <property type="match status" value="1"/>
</dbReference>
<dbReference type="EMBL" id="JAAMOW010000006">
    <property type="protein sequence ID" value="NGY05704.1"/>
    <property type="molecule type" value="Genomic_DNA"/>
</dbReference>
<name>A0A6M2BTJ7_9GAMM</name>
<reference evidence="5 6" key="1">
    <citation type="journal article" date="2014" name="Int. J. Syst. Evol. Microbiol.">
        <title>Solimonas terrae sp. nov., isolated from soil.</title>
        <authorList>
            <person name="Kim S.J."/>
            <person name="Moon J.Y."/>
            <person name="Weon H.Y."/>
            <person name="Ahn J.H."/>
            <person name="Chen W.M."/>
            <person name="Kwon S.W."/>
        </authorList>
    </citation>
    <scope>NUCLEOTIDE SEQUENCE [LARGE SCALE GENOMIC DNA]</scope>
    <source>
        <strain evidence="5 6">KIS83-12</strain>
    </source>
</reference>
<dbReference type="PANTHER" id="PTHR48081:SF8">
    <property type="entry name" value="ALPHA_BETA HYDROLASE FOLD-3 DOMAIN-CONTAINING PROTEIN-RELATED"/>
    <property type="match status" value="1"/>
</dbReference>
<evidence type="ECO:0000259" key="4">
    <source>
        <dbReference type="Pfam" id="PF07859"/>
    </source>
</evidence>
<comment type="caution">
    <text evidence="5">The sequence shown here is derived from an EMBL/GenBank/DDBJ whole genome shotgun (WGS) entry which is preliminary data.</text>
</comment>
<dbReference type="RefSeq" id="WP_166257715.1">
    <property type="nucleotide sequence ID" value="NZ_JAAMOW010000006.1"/>
</dbReference>
<keyword evidence="2 5" id="KW-0378">Hydrolase</keyword>
<dbReference type="Pfam" id="PF07859">
    <property type="entry name" value="Abhydrolase_3"/>
    <property type="match status" value="1"/>
</dbReference>
<sequence length="312" mass="33192">MSSASQPDPQVQALLAATAGMPEPDYATLTAPQLRAALAASPAMFAPGDDVAEIRDRTIRVANGDLRLRFYRPHGDARLPAVLYFHGGGFVSCGLDTHDNICRTLAARSKALVVSVDYALAPEAPFPAAVEDALFALDWLDANAASLGVDAARIAVAGDSAGGNLAAVLAQLALRSGARLRHQLLLYPVTDCVAESETYARYASGYFLTRDAMRWYRRQYLVDAKNAHDPRASPLHAGDVTGVTAATIVTAEFDPLRGEGEAYARKLEAAGVAVDYRCWPGMVHGFASMLGVIDAADAALTHAAQRLRAAWR</sequence>
<organism evidence="5 6">
    <name type="scientific">Solimonas terrae</name>
    <dbReference type="NCBI Taxonomy" id="1396819"/>
    <lineage>
        <taxon>Bacteria</taxon>
        <taxon>Pseudomonadati</taxon>
        <taxon>Pseudomonadota</taxon>
        <taxon>Gammaproteobacteria</taxon>
        <taxon>Nevskiales</taxon>
        <taxon>Nevskiaceae</taxon>
        <taxon>Solimonas</taxon>
    </lineage>
</organism>
<evidence type="ECO:0000313" key="5">
    <source>
        <dbReference type="EMBL" id="NGY05704.1"/>
    </source>
</evidence>
<accession>A0A6M2BTJ7</accession>
<evidence type="ECO:0000256" key="3">
    <source>
        <dbReference type="PROSITE-ProRule" id="PRU10038"/>
    </source>
</evidence>
<dbReference type="Gene3D" id="3.40.50.1820">
    <property type="entry name" value="alpha/beta hydrolase"/>
    <property type="match status" value="1"/>
</dbReference>
<evidence type="ECO:0000256" key="1">
    <source>
        <dbReference type="ARBA" id="ARBA00010515"/>
    </source>
</evidence>
<dbReference type="InterPro" id="IPR029058">
    <property type="entry name" value="AB_hydrolase_fold"/>
</dbReference>
<feature type="active site" evidence="3">
    <location>
        <position position="160"/>
    </location>
</feature>
<dbReference type="GO" id="GO:0016787">
    <property type="term" value="F:hydrolase activity"/>
    <property type="evidence" value="ECO:0007669"/>
    <property type="project" value="UniProtKB-KW"/>
</dbReference>
<dbReference type="InterPro" id="IPR050300">
    <property type="entry name" value="GDXG_lipolytic_enzyme"/>
</dbReference>
<dbReference type="AlphaFoldDB" id="A0A6M2BTJ7"/>
<gene>
    <name evidence="5" type="ORF">G7Y85_13100</name>
</gene>
<comment type="similarity">
    <text evidence="1">Belongs to the 'GDXG' lipolytic enzyme family.</text>
</comment>
<dbReference type="FunFam" id="3.40.50.1820:FF:000089">
    <property type="entry name" value="Alpha/beta hydrolase"/>
    <property type="match status" value="1"/>
</dbReference>
<dbReference type="InterPro" id="IPR033140">
    <property type="entry name" value="Lipase_GDXG_put_SER_AS"/>
</dbReference>
<feature type="domain" description="Alpha/beta hydrolase fold-3" evidence="4">
    <location>
        <begin position="82"/>
        <end position="287"/>
    </location>
</feature>
<dbReference type="Proteomes" id="UP000472676">
    <property type="component" value="Unassembled WGS sequence"/>
</dbReference>
<dbReference type="SUPFAM" id="SSF53474">
    <property type="entry name" value="alpha/beta-Hydrolases"/>
    <property type="match status" value="1"/>
</dbReference>
<proteinExistence type="inferred from homology"/>
<dbReference type="InterPro" id="IPR013094">
    <property type="entry name" value="AB_hydrolase_3"/>
</dbReference>
<evidence type="ECO:0000313" key="6">
    <source>
        <dbReference type="Proteomes" id="UP000472676"/>
    </source>
</evidence>
<dbReference type="PROSITE" id="PS01174">
    <property type="entry name" value="LIPASE_GDXG_SER"/>
    <property type="match status" value="1"/>
</dbReference>
<protein>
    <submittedName>
        <fullName evidence="5">Alpha/beta hydrolase</fullName>
    </submittedName>
</protein>
<keyword evidence="6" id="KW-1185">Reference proteome</keyword>
<evidence type="ECO:0000256" key="2">
    <source>
        <dbReference type="ARBA" id="ARBA00022801"/>
    </source>
</evidence>